<dbReference type="InterPro" id="IPR036038">
    <property type="entry name" value="Aminotransferase-like"/>
</dbReference>
<accession>A0A540W6N1</accession>
<dbReference type="GO" id="GO:0008483">
    <property type="term" value="F:transaminase activity"/>
    <property type="evidence" value="ECO:0007669"/>
    <property type="project" value="UniProtKB-KW"/>
</dbReference>
<dbReference type="InterPro" id="IPR043132">
    <property type="entry name" value="BCAT-like_C"/>
</dbReference>
<dbReference type="OrthoDB" id="8912228at2"/>
<dbReference type="SUPFAM" id="SSF56752">
    <property type="entry name" value="D-aminoacid aminotransferase-like PLP-dependent enzymes"/>
    <property type="match status" value="1"/>
</dbReference>
<evidence type="ECO:0000256" key="1">
    <source>
        <dbReference type="ARBA" id="ARBA00009320"/>
    </source>
</evidence>
<name>A0A540W6N1_9ACTN</name>
<comment type="caution">
    <text evidence="2">The sequence shown here is derived from an EMBL/GenBank/DDBJ whole genome shotgun (WGS) entry which is preliminary data.</text>
</comment>
<dbReference type="Gene3D" id="3.20.10.10">
    <property type="entry name" value="D-amino Acid Aminotransferase, subunit A, domain 2"/>
    <property type="match status" value="1"/>
</dbReference>
<dbReference type="InterPro" id="IPR001544">
    <property type="entry name" value="Aminotrans_IV"/>
</dbReference>
<dbReference type="PANTHER" id="PTHR42743:SF2">
    <property type="entry name" value="AMINODEOXYCHORISMATE LYASE"/>
    <property type="match status" value="1"/>
</dbReference>
<evidence type="ECO:0000313" key="3">
    <source>
        <dbReference type="Proteomes" id="UP000319103"/>
    </source>
</evidence>
<gene>
    <name evidence="2" type="ORF">E6W39_23665</name>
</gene>
<comment type="similarity">
    <text evidence="1">Belongs to the class-IV pyridoxal-phosphate-dependent aminotransferase family.</text>
</comment>
<evidence type="ECO:0000313" key="2">
    <source>
        <dbReference type="EMBL" id="TQF04669.1"/>
    </source>
</evidence>
<dbReference type="EMBL" id="VIGB01000003">
    <property type="protein sequence ID" value="TQF04669.1"/>
    <property type="molecule type" value="Genomic_DNA"/>
</dbReference>
<keyword evidence="3" id="KW-1185">Reference proteome</keyword>
<proteinExistence type="inferred from homology"/>
<dbReference type="Proteomes" id="UP000319103">
    <property type="component" value="Unassembled WGS sequence"/>
</dbReference>
<dbReference type="AlphaFoldDB" id="A0A540W6N1"/>
<dbReference type="RefSeq" id="WP_141635228.1">
    <property type="nucleotide sequence ID" value="NZ_VIGB01000003.1"/>
</dbReference>
<dbReference type="Pfam" id="PF01063">
    <property type="entry name" value="Aminotran_4"/>
    <property type="match status" value="1"/>
</dbReference>
<reference evidence="2 3" key="1">
    <citation type="submission" date="2019-06" db="EMBL/GenBank/DDBJ databases">
        <title>Description of Kitasatospora acidophila sp. nov. isolated from pine grove soil, and reclassification of Streptomyces novaecaesareae to Kitasatospora novaeceasareae comb. nov.</title>
        <authorList>
            <person name="Kim M.J."/>
        </authorList>
    </citation>
    <scope>NUCLEOTIDE SEQUENCE [LARGE SCALE GENOMIC DNA]</scope>
    <source>
        <strain evidence="2 3">MMS16-CNU292</strain>
    </source>
</reference>
<organism evidence="2 3">
    <name type="scientific">Kitasatospora acidiphila</name>
    <dbReference type="NCBI Taxonomy" id="2567942"/>
    <lineage>
        <taxon>Bacteria</taxon>
        <taxon>Bacillati</taxon>
        <taxon>Actinomycetota</taxon>
        <taxon>Actinomycetes</taxon>
        <taxon>Kitasatosporales</taxon>
        <taxon>Streptomycetaceae</taxon>
        <taxon>Kitasatospora</taxon>
    </lineage>
</organism>
<dbReference type="NCBIfam" id="NF006734">
    <property type="entry name" value="PRK09266.1"/>
    <property type="match status" value="1"/>
</dbReference>
<dbReference type="GO" id="GO:0005829">
    <property type="term" value="C:cytosol"/>
    <property type="evidence" value="ECO:0007669"/>
    <property type="project" value="TreeGrafter"/>
</dbReference>
<protein>
    <submittedName>
        <fullName evidence="2">Aminotransferase</fullName>
    </submittedName>
</protein>
<keyword evidence="2" id="KW-0808">Transferase</keyword>
<dbReference type="InterPro" id="IPR043131">
    <property type="entry name" value="BCAT-like_N"/>
</dbReference>
<dbReference type="InterPro" id="IPR050571">
    <property type="entry name" value="Class-IV_PLP-Dep_Aminotrnsfr"/>
</dbReference>
<dbReference type="Gene3D" id="3.30.470.10">
    <property type="match status" value="1"/>
</dbReference>
<dbReference type="GO" id="GO:0008696">
    <property type="term" value="F:4-amino-4-deoxychorismate lyase activity"/>
    <property type="evidence" value="ECO:0007669"/>
    <property type="project" value="TreeGrafter"/>
</dbReference>
<dbReference type="PANTHER" id="PTHR42743">
    <property type="entry name" value="AMINO-ACID AMINOTRANSFERASE"/>
    <property type="match status" value="1"/>
</dbReference>
<dbReference type="GO" id="GO:0008153">
    <property type="term" value="P:4-aminobenzoate biosynthetic process"/>
    <property type="evidence" value="ECO:0007669"/>
    <property type="project" value="TreeGrafter"/>
</dbReference>
<sequence>MMILDGQPVTADRLAPLALTPYGHFTTLRTDDGRTVRGLGLHLARLTADCRALFGVELDTALVRGHLRQALAAESAPVIARVTVYDPGFDLGRPADARDPRILVSTRAAGDPGALPPLRVCSAVHRRADPAIKHVGLYDSLRLRRDAQLHGWDDVLFTDPDGLVGEGATWNLGLVRGERLVWPRAEVLAGVTMRLLTALHPDHRTEPVRRDELDWYDAAFACNTAIGVRPITAVDGHRFAPAHPVLDRLRGAYWRTAGEEV</sequence>
<keyword evidence="2" id="KW-0032">Aminotransferase</keyword>